<organism evidence="3 4">
    <name type="scientific">Molorchus minor</name>
    <dbReference type="NCBI Taxonomy" id="1323400"/>
    <lineage>
        <taxon>Eukaryota</taxon>
        <taxon>Metazoa</taxon>
        <taxon>Ecdysozoa</taxon>
        <taxon>Arthropoda</taxon>
        <taxon>Hexapoda</taxon>
        <taxon>Insecta</taxon>
        <taxon>Pterygota</taxon>
        <taxon>Neoptera</taxon>
        <taxon>Endopterygota</taxon>
        <taxon>Coleoptera</taxon>
        <taxon>Polyphaga</taxon>
        <taxon>Cucujiformia</taxon>
        <taxon>Chrysomeloidea</taxon>
        <taxon>Cerambycidae</taxon>
        <taxon>Lamiinae</taxon>
        <taxon>Monochamini</taxon>
        <taxon>Molorchus</taxon>
    </lineage>
</organism>
<proteinExistence type="predicted"/>
<evidence type="ECO:0000313" key="4">
    <source>
        <dbReference type="Proteomes" id="UP001162164"/>
    </source>
</evidence>
<protein>
    <recommendedName>
        <fullName evidence="5">DUF5641 domain-containing protein</fullName>
    </recommendedName>
</protein>
<dbReference type="Proteomes" id="UP001162164">
    <property type="component" value="Unassembled WGS sequence"/>
</dbReference>
<feature type="domain" description="DUF5641" evidence="2">
    <location>
        <begin position="126"/>
        <end position="199"/>
    </location>
</feature>
<sequence>MASDLARAELVLIKLVQHKHFEFDIQQLNSGRAPQGGGRLGYAQLKFEQQHPLLLPSKDPLVNRLIDFCHQKNLHTGPHLLEALIRQKYWILSGRNLIRNRVHSCNHCFRFRPTAKIPLMADLPAYRLLERMVQDFWARWHLEYLHTLQTRSKWNKESANIKVGMVVVVKTDNAPPLHWPLAIVTEVFPGQDGIVRVVRTYRGFLV</sequence>
<dbReference type="Pfam" id="PF17921">
    <property type="entry name" value="Integrase_H2C2"/>
    <property type="match status" value="1"/>
</dbReference>
<accession>A0ABQ9IV11</accession>
<name>A0ABQ9IV11_9CUCU</name>
<evidence type="ECO:0008006" key="5">
    <source>
        <dbReference type="Google" id="ProtNLM"/>
    </source>
</evidence>
<evidence type="ECO:0000259" key="2">
    <source>
        <dbReference type="Pfam" id="PF18701"/>
    </source>
</evidence>
<dbReference type="InterPro" id="IPR040676">
    <property type="entry name" value="DUF5641"/>
</dbReference>
<evidence type="ECO:0000259" key="1">
    <source>
        <dbReference type="Pfam" id="PF17921"/>
    </source>
</evidence>
<dbReference type="InterPro" id="IPR041588">
    <property type="entry name" value="Integrase_H2C2"/>
</dbReference>
<keyword evidence="4" id="KW-1185">Reference proteome</keyword>
<dbReference type="EMBL" id="JAPWTJ010002356">
    <property type="protein sequence ID" value="KAJ8966498.1"/>
    <property type="molecule type" value="Genomic_DNA"/>
</dbReference>
<dbReference type="PANTHER" id="PTHR47331:SF2">
    <property type="match status" value="1"/>
</dbReference>
<reference evidence="3" key="1">
    <citation type="journal article" date="2023" name="Insect Mol. Biol.">
        <title>Genome sequencing provides insights into the evolution of gene families encoding plant cell wall-degrading enzymes in longhorned beetles.</title>
        <authorList>
            <person name="Shin N.R."/>
            <person name="Okamura Y."/>
            <person name="Kirsch R."/>
            <person name="Pauchet Y."/>
        </authorList>
    </citation>
    <scope>NUCLEOTIDE SEQUENCE</scope>
    <source>
        <strain evidence="3">MMC_N1</strain>
    </source>
</reference>
<dbReference type="Pfam" id="PF18701">
    <property type="entry name" value="DUF5641"/>
    <property type="match status" value="1"/>
</dbReference>
<gene>
    <name evidence="3" type="ORF">NQ317_019893</name>
</gene>
<dbReference type="PANTHER" id="PTHR47331">
    <property type="entry name" value="PHD-TYPE DOMAIN-CONTAINING PROTEIN"/>
    <property type="match status" value="1"/>
</dbReference>
<comment type="caution">
    <text evidence="3">The sequence shown here is derived from an EMBL/GenBank/DDBJ whole genome shotgun (WGS) entry which is preliminary data.</text>
</comment>
<feature type="domain" description="Integrase zinc-binding" evidence="1">
    <location>
        <begin position="61"/>
        <end position="113"/>
    </location>
</feature>
<evidence type="ECO:0000313" key="3">
    <source>
        <dbReference type="EMBL" id="KAJ8966498.1"/>
    </source>
</evidence>